<feature type="transmembrane region" description="Helical" evidence="13">
    <location>
        <begin position="339"/>
        <end position="357"/>
    </location>
</feature>
<proteinExistence type="inferred from homology"/>
<evidence type="ECO:0000256" key="9">
    <source>
        <dbReference type="ARBA" id="ARBA00022989"/>
    </source>
</evidence>
<dbReference type="Proteomes" id="UP000298653">
    <property type="component" value="Chromosome"/>
</dbReference>
<comment type="function">
    <text evidence="1">Multidrug efflux pump.</text>
</comment>
<dbReference type="PANTHER" id="PTHR43298">
    <property type="entry name" value="MULTIDRUG RESISTANCE PROTEIN NORM-RELATED"/>
    <property type="match status" value="1"/>
</dbReference>
<evidence type="ECO:0000256" key="13">
    <source>
        <dbReference type="SAM" id="Phobius"/>
    </source>
</evidence>
<feature type="transmembrane region" description="Helical" evidence="13">
    <location>
        <begin position="296"/>
        <end position="319"/>
    </location>
</feature>
<dbReference type="CDD" id="cd13137">
    <property type="entry name" value="MATE_NorM_like"/>
    <property type="match status" value="1"/>
</dbReference>
<evidence type="ECO:0000313" key="14">
    <source>
        <dbReference type="EMBL" id="QCP35624.1"/>
    </source>
</evidence>
<sequence length="434" mass="47076">MIHLSIPTIIEQVLETVVQYVDTAMVGHLGEQATAAVSVTTTINWLIHSLMSAFGVGILAMTARAVGEKNKKLTGKLAVLTVWLVLILGAIEGTGAVLLSPYIPVWMGAAPGVREDAALYFTITSIPMIFRAGSVIFGAAVRASGDTKTPMVVNVFVNGINIVLNYWLIYTEGLGVLGAAAASAVSYTFGGISMFYIFKKKSVFSWRKEKRIPDMAVLRRCFRISIPVMMTNTASCLGQIMFTGLVSGMGTSVFAAHSIAVTAETIFYIPGYGMSTAVSAMVGYSIGERSREKFDVLWKQAVCLTMILMCAAGAVLYFVSDALMGIFTPSPQVVSLGAQMLRIVAVSEPFFGLMIIMQGIYNGLGKTGYAFFVETGSMWGIRILLSLLCVKVWQLGLGAVWYCMIADNITKAVLYMIRFLVPGKREKLWKQAFH</sequence>
<accession>A0A4P8II90</accession>
<keyword evidence="11 13" id="KW-0472">Membrane</keyword>
<keyword evidence="9 13" id="KW-1133">Transmembrane helix</keyword>
<dbReference type="Pfam" id="PF01554">
    <property type="entry name" value="MatE"/>
    <property type="match status" value="2"/>
</dbReference>
<dbReference type="InterPro" id="IPR002528">
    <property type="entry name" value="MATE_fam"/>
</dbReference>
<feature type="transmembrane region" description="Helical" evidence="13">
    <location>
        <begin position="77"/>
        <end position="99"/>
    </location>
</feature>
<keyword evidence="10" id="KW-0406">Ion transport</keyword>
<keyword evidence="7" id="KW-1003">Cell membrane</keyword>
<keyword evidence="6" id="KW-0050">Antiport</keyword>
<feature type="transmembrane region" description="Helical" evidence="13">
    <location>
        <begin position="152"/>
        <end position="170"/>
    </location>
</feature>
<evidence type="ECO:0000256" key="7">
    <source>
        <dbReference type="ARBA" id="ARBA00022475"/>
    </source>
</evidence>
<organism evidence="14 15">
    <name type="scientific">Anaerostipes rhamnosivorans</name>
    <dbReference type="NCBI Taxonomy" id="1229621"/>
    <lineage>
        <taxon>Bacteria</taxon>
        <taxon>Bacillati</taxon>
        <taxon>Bacillota</taxon>
        <taxon>Clostridia</taxon>
        <taxon>Lachnospirales</taxon>
        <taxon>Lachnospiraceae</taxon>
        <taxon>Anaerostipes</taxon>
    </lineage>
</organism>
<dbReference type="InterPro" id="IPR050222">
    <property type="entry name" value="MATE_MdtK"/>
</dbReference>
<evidence type="ECO:0000256" key="10">
    <source>
        <dbReference type="ARBA" id="ARBA00023065"/>
    </source>
</evidence>
<dbReference type="AlphaFoldDB" id="A0A4P8II90"/>
<feature type="transmembrane region" description="Helical" evidence="13">
    <location>
        <begin position="266"/>
        <end position="284"/>
    </location>
</feature>
<dbReference type="EMBL" id="CP040058">
    <property type="protein sequence ID" value="QCP35624.1"/>
    <property type="molecule type" value="Genomic_DNA"/>
</dbReference>
<protein>
    <recommendedName>
        <fullName evidence="4">Probable multidrug resistance protein NorM</fullName>
    </recommendedName>
    <alternativeName>
        <fullName evidence="12">Multidrug-efflux transporter</fullName>
    </alternativeName>
</protein>
<dbReference type="KEGG" id="arf:AR1Y2_2170"/>
<evidence type="ECO:0000256" key="4">
    <source>
        <dbReference type="ARBA" id="ARBA00020268"/>
    </source>
</evidence>
<dbReference type="RefSeq" id="WP_243118908.1">
    <property type="nucleotide sequence ID" value="NZ_CP040058.1"/>
</dbReference>
<keyword evidence="8 13" id="KW-0812">Transmembrane</keyword>
<feature type="transmembrane region" description="Helical" evidence="13">
    <location>
        <begin position="176"/>
        <end position="198"/>
    </location>
</feature>
<evidence type="ECO:0000256" key="6">
    <source>
        <dbReference type="ARBA" id="ARBA00022449"/>
    </source>
</evidence>
<feature type="transmembrane region" description="Helical" evidence="13">
    <location>
        <begin position="45"/>
        <end position="65"/>
    </location>
</feature>
<evidence type="ECO:0000256" key="12">
    <source>
        <dbReference type="ARBA" id="ARBA00031636"/>
    </source>
</evidence>
<evidence type="ECO:0000256" key="11">
    <source>
        <dbReference type="ARBA" id="ARBA00023136"/>
    </source>
</evidence>
<dbReference type="GO" id="GO:0005886">
    <property type="term" value="C:plasma membrane"/>
    <property type="evidence" value="ECO:0007669"/>
    <property type="project" value="UniProtKB-SubCell"/>
</dbReference>
<name>A0A4P8II90_9FIRM</name>
<evidence type="ECO:0000313" key="15">
    <source>
        <dbReference type="Proteomes" id="UP000298653"/>
    </source>
</evidence>
<evidence type="ECO:0000256" key="1">
    <source>
        <dbReference type="ARBA" id="ARBA00003408"/>
    </source>
</evidence>
<reference evidence="14 15" key="1">
    <citation type="submission" date="2019-05" db="EMBL/GenBank/DDBJ databases">
        <title>Complete genome sequencing of Anaerostipes rhamnosivorans.</title>
        <authorList>
            <person name="Bui T.P.N."/>
            <person name="de Vos W.M."/>
        </authorList>
    </citation>
    <scope>NUCLEOTIDE SEQUENCE [LARGE SCALE GENOMIC DNA]</scope>
    <source>
        <strain evidence="14 15">1y2</strain>
    </source>
</reference>
<dbReference type="InterPro" id="IPR048279">
    <property type="entry name" value="MdtK-like"/>
</dbReference>
<dbReference type="GO" id="GO:0042910">
    <property type="term" value="F:xenobiotic transmembrane transporter activity"/>
    <property type="evidence" value="ECO:0007669"/>
    <property type="project" value="InterPro"/>
</dbReference>
<dbReference type="GO" id="GO:0006811">
    <property type="term" value="P:monoatomic ion transport"/>
    <property type="evidence" value="ECO:0007669"/>
    <property type="project" value="UniProtKB-KW"/>
</dbReference>
<evidence type="ECO:0000256" key="5">
    <source>
        <dbReference type="ARBA" id="ARBA00022448"/>
    </source>
</evidence>
<evidence type="ECO:0000256" key="3">
    <source>
        <dbReference type="ARBA" id="ARBA00010199"/>
    </source>
</evidence>
<feature type="transmembrane region" description="Helical" evidence="13">
    <location>
        <begin position="119"/>
        <end position="140"/>
    </location>
</feature>
<dbReference type="PIRSF" id="PIRSF006603">
    <property type="entry name" value="DinF"/>
    <property type="match status" value="1"/>
</dbReference>
<comment type="similarity">
    <text evidence="3">Belongs to the multi antimicrobial extrusion (MATE) (TC 2.A.66.1) family.</text>
</comment>
<dbReference type="PANTHER" id="PTHR43298:SF2">
    <property type="entry name" value="FMN_FAD EXPORTER YEEO-RELATED"/>
    <property type="match status" value="1"/>
</dbReference>
<dbReference type="NCBIfam" id="TIGR00797">
    <property type="entry name" value="matE"/>
    <property type="match status" value="1"/>
</dbReference>
<gene>
    <name evidence="14" type="ORF">AR1Y2_2170</name>
</gene>
<keyword evidence="15" id="KW-1185">Reference proteome</keyword>
<evidence type="ECO:0000256" key="8">
    <source>
        <dbReference type="ARBA" id="ARBA00022692"/>
    </source>
</evidence>
<keyword evidence="5" id="KW-0813">Transport</keyword>
<comment type="subcellular location">
    <subcellularLocation>
        <location evidence="2">Cell membrane</location>
        <topology evidence="2">Multi-pass membrane protein</topology>
    </subcellularLocation>
</comment>
<dbReference type="GO" id="GO:0015297">
    <property type="term" value="F:antiporter activity"/>
    <property type="evidence" value="ECO:0007669"/>
    <property type="project" value="UniProtKB-KW"/>
</dbReference>
<evidence type="ECO:0000256" key="2">
    <source>
        <dbReference type="ARBA" id="ARBA00004651"/>
    </source>
</evidence>